<dbReference type="InterPro" id="IPR004482">
    <property type="entry name" value="Mg_chelat-rel"/>
</dbReference>
<dbReference type="Pfam" id="PF01078">
    <property type="entry name" value="Mg_chelatase"/>
    <property type="match status" value="1"/>
</dbReference>
<dbReference type="PRINTS" id="PR00830">
    <property type="entry name" value="ENDOLAPTASE"/>
</dbReference>
<keyword evidence="4" id="KW-1185">Reference proteome</keyword>
<dbReference type="NCBIfam" id="TIGR00368">
    <property type="entry name" value="YifB family Mg chelatase-like AAA ATPase"/>
    <property type="match status" value="1"/>
</dbReference>
<dbReference type="InterPro" id="IPR027417">
    <property type="entry name" value="P-loop_NTPase"/>
</dbReference>
<reference evidence="3 4" key="1">
    <citation type="submission" date="2013-10" db="EMBL/GenBank/DDBJ databases">
        <title>Complete genome sequence of Corynebacterium lactis DSM 45799(T), isolated from raw cow milk.</title>
        <authorList>
            <person name="Ruckert C."/>
            <person name="Albersmeier A."/>
            <person name="Lipski A."/>
            <person name="Kalinowski J."/>
        </authorList>
    </citation>
    <scope>NUCLEOTIDE SEQUENCE [LARGE SCALE GENOMIC DNA]</scope>
    <source>
        <strain evidence="3 4">RW2-5</strain>
    </source>
</reference>
<dbReference type="Gene3D" id="3.40.50.300">
    <property type="entry name" value="P-loop containing nucleotide triphosphate hydrolases"/>
    <property type="match status" value="1"/>
</dbReference>
<protein>
    <submittedName>
        <fullName evidence="3">ATPase</fullName>
    </submittedName>
</protein>
<dbReference type="InterPro" id="IPR045006">
    <property type="entry name" value="CHLI-like"/>
</dbReference>
<gene>
    <name evidence="3" type="ORF">CLAC_05180</name>
</gene>
<dbReference type="SMART" id="SM00382">
    <property type="entry name" value="AAA"/>
    <property type="match status" value="1"/>
</dbReference>
<dbReference type="STRING" id="1408189.CLAC_05180"/>
<dbReference type="PANTHER" id="PTHR32039">
    <property type="entry name" value="MAGNESIUM-CHELATASE SUBUNIT CHLI"/>
    <property type="match status" value="1"/>
</dbReference>
<feature type="domain" description="AAA+ ATPase" evidence="2">
    <location>
        <begin position="212"/>
        <end position="389"/>
    </location>
</feature>
<dbReference type="AlphaFoldDB" id="A0A0K2GZT2"/>
<dbReference type="InterPro" id="IPR020568">
    <property type="entry name" value="Ribosomal_Su5_D2-typ_SF"/>
</dbReference>
<dbReference type="InterPro" id="IPR014721">
    <property type="entry name" value="Ribsml_uS5_D2-typ_fold_subgr"/>
</dbReference>
<dbReference type="InterPro" id="IPR003593">
    <property type="entry name" value="AAA+_ATPase"/>
</dbReference>
<dbReference type="GO" id="GO:0005524">
    <property type="term" value="F:ATP binding"/>
    <property type="evidence" value="ECO:0007669"/>
    <property type="project" value="InterPro"/>
</dbReference>
<dbReference type="EMBL" id="CP006841">
    <property type="protein sequence ID" value="ALA67203.1"/>
    <property type="molecule type" value="Genomic_DNA"/>
</dbReference>
<dbReference type="Proteomes" id="UP000058446">
    <property type="component" value="Chromosome"/>
</dbReference>
<organism evidence="3 4">
    <name type="scientific">Corynebacterium lactis RW2-5</name>
    <dbReference type="NCBI Taxonomy" id="1408189"/>
    <lineage>
        <taxon>Bacteria</taxon>
        <taxon>Bacillati</taxon>
        <taxon>Actinomycetota</taxon>
        <taxon>Actinomycetes</taxon>
        <taxon>Mycobacteriales</taxon>
        <taxon>Corynebacteriaceae</taxon>
        <taxon>Corynebacterium</taxon>
    </lineage>
</organism>
<accession>A0A0K2GZT2</accession>
<dbReference type="PANTHER" id="PTHR32039:SF7">
    <property type="entry name" value="COMPETENCE PROTEIN COMM"/>
    <property type="match status" value="1"/>
</dbReference>
<evidence type="ECO:0000256" key="1">
    <source>
        <dbReference type="ARBA" id="ARBA00006354"/>
    </source>
</evidence>
<comment type="similarity">
    <text evidence="1">Belongs to the Mg-chelatase subunits D/I family. ComM subfamily.</text>
</comment>
<name>A0A0K2GZT2_9CORY</name>
<dbReference type="RefSeq" id="WP_053411975.1">
    <property type="nucleotide sequence ID" value="NZ_CP006841.1"/>
</dbReference>
<sequence length="504" mass="52969">MTVGTALAVALNGVEGAIVEVEADVGRGLPGMYIGGLGDAAVGEARERVRTAAANSEMDWPRTKIVVSLSPAHMRKHGTGFDLAIICAVLIARSDNAEAKGRLRRTVLIGELGLDGSIRPIRGVLPAVIAAREAGARWVVVPEANAQEAALVDGIAVGTAGTLRQLWQWVITGEGIVTPKPQPASQKPSSVDLSDVEGQGEARFALEVAAAGGHHLFMQGAPGTGKSMLAERLPTILPPLSRRQQLEVTAIHSVAGSLEDTGALVLSPPFVNPHHGATAAALVGGGAIPKPGAISLAHNGVLFLDEVTLMKPAVTDALRTPLESGTVTHMRTHYKVVFPCRTQLVMAANPCRCGAAYASECTCTATDRARHERALSGPLRDRIDINVTLTPSGTVVGRGEGGETSDVVRGRIMAARDRAAQRWRKLGLGPDSLTNATVPKALMRRQAGLDEEAIALLEYRLQAGEISRRGVDKIIALAWTLADLEGAATFKFDHVQAACDLHGY</sequence>
<proteinExistence type="inferred from homology"/>
<dbReference type="SUPFAM" id="SSF54211">
    <property type="entry name" value="Ribosomal protein S5 domain 2-like"/>
    <property type="match status" value="1"/>
</dbReference>
<evidence type="ECO:0000313" key="3">
    <source>
        <dbReference type="EMBL" id="ALA67203.1"/>
    </source>
</evidence>
<dbReference type="InterPro" id="IPR025158">
    <property type="entry name" value="Mg_chelat-rel_C"/>
</dbReference>
<dbReference type="OrthoDB" id="9813147at2"/>
<dbReference type="PATRIC" id="fig|1408189.4.peg.1030"/>
<dbReference type="Gene3D" id="3.30.230.10">
    <property type="match status" value="1"/>
</dbReference>
<dbReference type="InterPro" id="IPR000523">
    <property type="entry name" value="Mg_chelatse_chII-like_cat_dom"/>
</dbReference>
<evidence type="ECO:0000313" key="4">
    <source>
        <dbReference type="Proteomes" id="UP000058446"/>
    </source>
</evidence>
<dbReference type="Pfam" id="PF13541">
    <property type="entry name" value="ChlI"/>
    <property type="match status" value="1"/>
</dbReference>
<dbReference type="KEGG" id="clw:CLAC_05180"/>
<dbReference type="SUPFAM" id="SSF52540">
    <property type="entry name" value="P-loop containing nucleoside triphosphate hydrolases"/>
    <property type="match status" value="1"/>
</dbReference>
<dbReference type="Pfam" id="PF13335">
    <property type="entry name" value="Mg_chelatase_C"/>
    <property type="match status" value="1"/>
</dbReference>
<evidence type="ECO:0000259" key="2">
    <source>
        <dbReference type="SMART" id="SM00382"/>
    </source>
</evidence>